<keyword evidence="3" id="KW-1185">Reference proteome</keyword>
<evidence type="ECO:0000256" key="1">
    <source>
        <dbReference type="SAM" id="MobiDB-lite"/>
    </source>
</evidence>
<dbReference type="Proteomes" id="UP000029964">
    <property type="component" value="Unassembled WGS sequence"/>
</dbReference>
<evidence type="ECO:0000313" key="2">
    <source>
        <dbReference type="EMBL" id="KFH43578.1"/>
    </source>
</evidence>
<dbReference type="HOGENOM" id="CLU_454146_0_0_1"/>
<dbReference type="STRING" id="857340.A0A086T2J6"/>
<sequence>MDRTTSAGISPLPAAAARTPASAPAPPQPTYTTAGTLYNPNNASQPLQPPTRRCRAFKWSHGGMRTDLALLPKSVLATLPLRSVNHRTPTGLFQQYSPLQQNYDRAVSPDLFHDPDHLLARMPPQTPPDEPVYGSAALSGDYMLDKPEIEDGGDEHGGNDSDFGTDPLMGMPFKSLQNLASYPNPNQKRARKALLGAKPCLQGTTLSYRNHTSPRSPSFGPIGSPRKSGSISSDTVFRGVSSNPNTRRPLPTTRDEPERRCEGTPRLLATARAFEPGSGHSTLSDGPGAPRALTAGPPGQRQYRPSTFESTFEALRTAPRQFRAADFGHDGAAIVGDSLLRAVVGEEQLRTSTVSPFRADGPANSPAHPGSGIHPRIRSAEEYLALGDSRPSNYGLPTFAAGLENAPNTTGPAERRIPSLRDPRPESRRRFEYRTDRLKASEIEARNDRIDRLWYSGSGILDKSTADTMVDVRFRRLQHSLGAIGDGRRNKSKREYRPISPEEAAKMTTAEHAKPLLDMGFASIVRWNEEQAAKNGRERAQH</sequence>
<feature type="compositionally biased region" description="Polar residues" evidence="1">
    <location>
        <begin position="227"/>
        <end position="246"/>
    </location>
</feature>
<feature type="compositionally biased region" description="Basic and acidic residues" evidence="1">
    <location>
        <begin position="253"/>
        <end position="263"/>
    </location>
</feature>
<accession>A0A086T2J6</accession>
<dbReference type="OrthoDB" id="4588713at2759"/>
<evidence type="ECO:0000313" key="3">
    <source>
        <dbReference type="Proteomes" id="UP000029964"/>
    </source>
</evidence>
<dbReference type="EMBL" id="JPKY01000066">
    <property type="protein sequence ID" value="KFH43578.1"/>
    <property type="molecule type" value="Genomic_DNA"/>
</dbReference>
<feature type="region of interest" description="Disordered" evidence="1">
    <location>
        <begin position="205"/>
        <end position="304"/>
    </location>
</feature>
<name>A0A086T2J6_HAPC1</name>
<dbReference type="AlphaFoldDB" id="A0A086T2J6"/>
<feature type="region of interest" description="Disordered" evidence="1">
    <location>
        <begin position="1"/>
        <end position="50"/>
    </location>
</feature>
<feature type="compositionally biased region" description="Polar residues" evidence="1">
    <location>
        <begin position="205"/>
        <end position="216"/>
    </location>
</feature>
<organism evidence="2 3">
    <name type="scientific">Hapsidospora chrysogenum (strain ATCC 11550 / CBS 779.69 / DSM 880 / IAM 14645 / JCM 23072 / IMI 49137)</name>
    <name type="common">Acremonium chrysogenum</name>
    <dbReference type="NCBI Taxonomy" id="857340"/>
    <lineage>
        <taxon>Eukaryota</taxon>
        <taxon>Fungi</taxon>
        <taxon>Dikarya</taxon>
        <taxon>Ascomycota</taxon>
        <taxon>Pezizomycotina</taxon>
        <taxon>Sordariomycetes</taxon>
        <taxon>Hypocreomycetidae</taxon>
        <taxon>Hypocreales</taxon>
        <taxon>Bionectriaceae</taxon>
        <taxon>Hapsidospora</taxon>
    </lineage>
</organism>
<gene>
    <name evidence="2" type="ORF">ACRE_056840</name>
</gene>
<protein>
    <submittedName>
        <fullName evidence="2">Uncharacterized protein</fullName>
    </submittedName>
</protein>
<feature type="compositionally biased region" description="Polar residues" evidence="1">
    <location>
        <begin position="175"/>
        <end position="184"/>
    </location>
</feature>
<feature type="compositionally biased region" description="Basic and acidic residues" evidence="1">
    <location>
        <begin position="143"/>
        <end position="159"/>
    </location>
</feature>
<feature type="compositionally biased region" description="Low complexity" evidence="1">
    <location>
        <begin position="11"/>
        <end position="22"/>
    </location>
</feature>
<feature type="compositionally biased region" description="Basic and acidic residues" evidence="1">
    <location>
        <begin position="486"/>
        <end position="497"/>
    </location>
</feature>
<proteinExistence type="predicted"/>
<reference evidence="3" key="1">
    <citation type="journal article" date="2014" name="Genome Announc.">
        <title>Genome sequence and annotation of Acremonium chrysogenum, producer of the beta-lactam antibiotic cephalosporin C.</title>
        <authorList>
            <person name="Terfehr D."/>
            <person name="Dahlmann T.A."/>
            <person name="Specht T."/>
            <person name="Zadra I."/>
            <person name="Kuernsteiner H."/>
            <person name="Kueck U."/>
        </authorList>
    </citation>
    <scope>NUCLEOTIDE SEQUENCE [LARGE SCALE GENOMIC DNA]</scope>
    <source>
        <strain evidence="3">ATCC 11550 / CBS 779.69 / DSM 880 / IAM 14645 / JCM 23072 / IMI 49137</strain>
    </source>
</reference>
<comment type="caution">
    <text evidence="2">The sequence shown here is derived from an EMBL/GenBank/DDBJ whole genome shotgun (WGS) entry which is preliminary data.</text>
</comment>
<feature type="region of interest" description="Disordered" evidence="1">
    <location>
        <begin position="117"/>
        <end position="184"/>
    </location>
</feature>
<feature type="compositionally biased region" description="Basic and acidic residues" evidence="1">
    <location>
        <begin position="413"/>
        <end position="428"/>
    </location>
</feature>
<feature type="region of interest" description="Disordered" evidence="1">
    <location>
        <begin position="485"/>
        <end position="511"/>
    </location>
</feature>
<feature type="region of interest" description="Disordered" evidence="1">
    <location>
        <begin position="404"/>
        <end position="428"/>
    </location>
</feature>
<feature type="region of interest" description="Disordered" evidence="1">
    <location>
        <begin position="353"/>
        <end position="375"/>
    </location>
</feature>